<evidence type="ECO:0000313" key="10">
    <source>
        <dbReference type="WBParaSite" id="MBELARI_LOCUS12294"/>
    </source>
</evidence>
<keyword evidence="4" id="KW-0081">Bacteriolytic enzyme</keyword>
<keyword evidence="9" id="KW-1185">Reference proteome</keyword>
<dbReference type="InterPro" id="IPR008597">
    <property type="entry name" value="Invert_lysozyme"/>
</dbReference>
<dbReference type="WBParaSite" id="MBELARI_LOCUS12294">
    <property type="protein sequence ID" value="MBELARI_LOCUS12294"/>
    <property type="gene ID" value="MBELARI_LOCUS12294"/>
</dbReference>
<evidence type="ECO:0000256" key="7">
    <source>
        <dbReference type="PIRSR" id="PIRSR608597-1"/>
    </source>
</evidence>
<evidence type="ECO:0000256" key="3">
    <source>
        <dbReference type="ARBA" id="ARBA00022529"/>
    </source>
</evidence>
<dbReference type="Gene3D" id="1.10.530.10">
    <property type="match status" value="1"/>
</dbReference>
<keyword evidence="3" id="KW-0929">Antimicrobial</keyword>
<keyword evidence="6" id="KW-0326">Glycosidase</keyword>
<dbReference type="Proteomes" id="UP000887575">
    <property type="component" value="Unassembled WGS sequence"/>
</dbReference>
<organism evidence="9 10">
    <name type="scientific">Mesorhabditis belari</name>
    <dbReference type="NCBI Taxonomy" id="2138241"/>
    <lineage>
        <taxon>Eukaryota</taxon>
        <taxon>Metazoa</taxon>
        <taxon>Ecdysozoa</taxon>
        <taxon>Nematoda</taxon>
        <taxon>Chromadorea</taxon>
        <taxon>Rhabditida</taxon>
        <taxon>Rhabditina</taxon>
        <taxon>Rhabditomorpha</taxon>
        <taxon>Rhabditoidea</taxon>
        <taxon>Rhabditidae</taxon>
        <taxon>Mesorhabditinae</taxon>
        <taxon>Mesorhabditis</taxon>
    </lineage>
</organism>
<dbReference type="GO" id="GO:0042742">
    <property type="term" value="P:defense response to bacterium"/>
    <property type="evidence" value="ECO:0007669"/>
    <property type="project" value="UniProtKB-KW"/>
</dbReference>
<evidence type="ECO:0000256" key="6">
    <source>
        <dbReference type="ARBA" id="ARBA00023295"/>
    </source>
</evidence>
<feature type="disulfide bond" evidence="8">
    <location>
        <begin position="168"/>
        <end position="174"/>
    </location>
</feature>
<feature type="active site" description="Proton donor" evidence="7">
    <location>
        <position position="124"/>
    </location>
</feature>
<accession>A0AAF3EE96</accession>
<evidence type="ECO:0000256" key="4">
    <source>
        <dbReference type="ARBA" id="ARBA00022638"/>
    </source>
</evidence>
<comment type="catalytic activity">
    <reaction evidence="1">
        <text>Hydrolysis of (1-&gt;4)-beta-linkages between N-acetylmuramic acid and N-acetyl-D-glucosamine residues in a peptidoglycan and between N-acetyl-D-glucosamine residues in chitodextrins.</text>
        <dbReference type="EC" id="3.2.1.17"/>
    </reaction>
</comment>
<dbReference type="GO" id="GO:0003796">
    <property type="term" value="F:lysozyme activity"/>
    <property type="evidence" value="ECO:0007669"/>
    <property type="project" value="UniProtKB-EC"/>
</dbReference>
<keyword evidence="8" id="KW-1015">Disulfide bond</keyword>
<reference evidence="10" key="1">
    <citation type="submission" date="2024-02" db="UniProtKB">
        <authorList>
            <consortium name="WormBaseParasite"/>
        </authorList>
    </citation>
    <scope>IDENTIFICATION</scope>
</reference>
<dbReference type="EC" id="3.2.1.17" evidence="2"/>
<dbReference type="AlphaFoldDB" id="A0AAF3EE96"/>
<evidence type="ECO:0000256" key="5">
    <source>
        <dbReference type="ARBA" id="ARBA00022801"/>
    </source>
</evidence>
<evidence type="ECO:0000256" key="1">
    <source>
        <dbReference type="ARBA" id="ARBA00000632"/>
    </source>
</evidence>
<feature type="active site" description="Nucleophile" evidence="7">
    <location>
        <position position="131"/>
    </location>
</feature>
<sequence length="225" mass="25966">MQKFDITKEDKDLIPVLVNLKMELQEERDCPNYFFFAKLKTDSKRMLLEIPSKEKEEVRTIKENLRVETVPVRLDDVANGDSDLPFKIVTAYHVIVQIDLILMEIRPKISSLADDCNDCICAVETGNCKSDILKKFTYKTQLTNQDYKDCHEPGKLPSDTVKAAWKRCSSDYECSLNCTNAYYARHKHLCDESNMSELNEPEYTVGVGKPEYTKLNFLSEELMVL</sequence>
<name>A0AAF3EE96_9BILA</name>
<evidence type="ECO:0000256" key="8">
    <source>
        <dbReference type="PIRSR" id="PIRSR608597-3"/>
    </source>
</evidence>
<proteinExistence type="predicted"/>
<evidence type="ECO:0000256" key="2">
    <source>
        <dbReference type="ARBA" id="ARBA00012732"/>
    </source>
</evidence>
<feature type="disulfide bond" evidence="8">
    <location>
        <begin position="150"/>
        <end position="178"/>
    </location>
</feature>
<keyword evidence="5" id="KW-0378">Hydrolase</keyword>
<evidence type="ECO:0000313" key="9">
    <source>
        <dbReference type="Proteomes" id="UP000887575"/>
    </source>
</evidence>
<dbReference type="Pfam" id="PF05497">
    <property type="entry name" value="Destabilase"/>
    <property type="match status" value="1"/>
</dbReference>
<protein>
    <recommendedName>
        <fullName evidence="2">lysozyme</fullName>
        <ecNumber evidence="2">3.2.1.17</ecNumber>
    </recommendedName>
</protein>
<dbReference type="GO" id="GO:0031640">
    <property type="term" value="P:killing of cells of another organism"/>
    <property type="evidence" value="ECO:0007669"/>
    <property type="project" value="UniProtKB-KW"/>
</dbReference>